<reference evidence="2 3" key="1">
    <citation type="submission" date="2021-02" db="EMBL/GenBank/DDBJ databases">
        <title>Leishmania (Mundinia) enrietti genome sequencing and assembly.</title>
        <authorList>
            <person name="Almutairi H."/>
            <person name="Gatherer D."/>
        </authorList>
    </citation>
    <scope>NUCLEOTIDE SEQUENCE [LARGE SCALE GENOMIC DNA]</scope>
    <source>
        <strain evidence="2">CUR178</strain>
    </source>
</reference>
<accession>A0A836KAU8</accession>
<feature type="compositionally biased region" description="Polar residues" evidence="1">
    <location>
        <begin position="114"/>
        <end position="125"/>
    </location>
</feature>
<dbReference type="RefSeq" id="XP_067689662.1">
    <property type="nucleotide sequence ID" value="XM_067833559.1"/>
</dbReference>
<dbReference type="AlphaFoldDB" id="A0A836KAU8"/>
<protein>
    <submittedName>
        <fullName evidence="2">Uncharacterized protein</fullName>
    </submittedName>
</protein>
<keyword evidence="3" id="KW-1185">Reference proteome</keyword>
<organism evidence="2 3">
    <name type="scientific">Leishmania enriettii</name>
    <dbReference type="NCBI Taxonomy" id="5663"/>
    <lineage>
        <taxon>Eukaryota</taxon>
        <taxon>Discoba</taxon>
        <taxon>Euglenozoa</taxon>
        <taxon>Kinetoplastea</taxon>
        <taxon>Metakinetoplastina</taxon>
        <taxon>Trypanosomatida</taxon>
        <taxon>Trypanosomatidae</taxon>
        <taxon>Leishmaniinae</taxon>
        <taxon>Leishmania</taxon>
    </lineage>
</organism>
<sequence length="372" mass="41068">MSGHRGAVRYGKMVDYYDSDYVPYDLLARCHTLQAELRKRREQQLSALSQGSGFAVDDDDPAVAPSLAQLRVNSSSSSRCANQHHQQVLPWSLRSPHRVMRRGSNSLGERASGVQRTSRRGSSNGDIPRRSLVLEETYAAREPSRSGAFGGAILAHDSGAYDSSARRNASSSASFSSGALPDSARQGCNRQRARQRRLPVKAKNQALTSSDPYEAAAEARRQEQFLSENKRLGKPFVPSGNSGLGVPTRFMLGDCVKMLYRSIAPDWQVATPVVVSTAEDLIAIYFSLAKLSKEQVTAVLQYMNGCLKHNEAVREFNLSKVDEGWDVLTNDGHVLYTLRPPWVKKRAFLPYTVTPPHAHMRYGGKREGGKGE</sequence>
<evidence type="ECO:0000313" key="3">
    <source>
        <dbReference type="Proteomes" id="UP000674179"/>
    </source>
</evidence>
<gene>
    <name evidence="2" type="ORF">CUR178_01792</name>
</gene>
<name>A0A836KAU8_LEIEN</name>
<feature type="region of interest" description="Disordered" evidence="1">
    <location>
        <begin position="162"/>
        <end position="220"/>
    </location>
</feature>
<feature type="compositionally biased region" description="Low complexity" evidence="1">
    <location>
        <begin position="166"/>
        <end position="179"/>
    </location>
</feature>
<dbReference type="EMBL" id="JAFHKP010000033">
    <property type="protein sequence ID" value="KAG5469654.1"/>
    <property type="molecule type" value="Genomic_DNA"/>
</dbReference>
<feature type="compositionally biased region" description="Basic residues" evidence="1">
    <location>
        <begin position="191"/>
        <end position="200"/>
    </location>
</feature>
<dbReference type="OrthoDB" id="272502at2759"/>
<dbReference type="PANTHER" id="PTHR40430:SF1">
    <property type="entry name" value="T. BRUCEI SPP.-SPECIFIC PROTEIN"/>
    <property type="match status" value="1"/>
</dbReference>
<comment type="caution">
    <text evidence="2">The sequence shown here is derived from an EMBL/GenBank/DDBJ whole genome shotgun (WGS) entry which is preliminary data.</text>
</comment>
<feature type="region of interest" description="Disordered" evidence="1">
    <location>
        <begin position="103"/>
        <end position="130"/>
    </location>
</feature>
<evidence type="ECO:0000313" key="2">
    <source>
        <dbReference type="EMBL" id="KAG5469654.1"/>
    </source>
</evidence>
<evidence type="ECO:0000256" key="1">
    <source>
        <dbReference type="SAM" id="MobiDB-lite"/>
    </source>
</evidence>
<dbReference type="Proteomes" id="UP000674179">
    <property type="component" value="Chromosome 33"/>
</dbReference>
<dbReference type="PANTHER" id="PTHR40430">
    <property type="entry name" value="T. BRUCEI SPP.-SPECIFIC PROTEIN"/>
    <property type="match status" value="1"/>
</dbReference>
<dbReference type="KEGG" id="lenr:94169069"/>
<proteinExistence type="predicted"/>
<dbReference type="GeneID" id="94169069"/>